<sequence>MPRQKQSTKSDKHGKGKPSVPETEVEFLDAADELEKSGGKWRAGDAAKATRFFQRAIDTYNAGLQRYPRSFDLAYNKALLQYQMTQDPRIAAQLGDPVVLLRETLESHQYARQLSEENADILFNAAQVLTSLAEARAEDVEDAESRNDAARLLQEAVELFSACLARQEMEYSEQQAAAAEAVNTVADTNARDDTDTMDVAETSSDSPATEQWATVVEPVTPGTLLETALAQLSALSTLVSLTTSSSVSALDFIHELASPLLATKIPSYLSLITTDPSARTKEEFSSASARLISVTEPSPQPVAEGAEEPPPHVTAALTISAYTAVVADAEYRAGLTNADDYAARLTNAYEPLLSEDRYQAAPSKPFIAVLGAYADALSDLASSLAGLGRAKRQPNQNPSQHASLRWQALSRAQELLTATSKQETSNAEKARIYLARGDIELGRFQLANLPDAAASLVKSREVLLKNAGVYYRGAAGLARQTSDEEAVTEATVKEAVAQMQAAQLQTETVAQRSALWDSLLSRVRKQQVLDIIRDMLEEGLVAEELVKQLVG</sequence>
<organism evidence="1 2">
    <name type="scientific">Coniosporium tulheliwenetii</name>
    <dbReference type="NCBI Taxonomy" id="3383036"/>
    <lineage>
        <taxon>Eukaryota</taxon>
        <taxon>Fungi</taxon>
        <taxon>Dikarya</taxon>
        <taxon>Ascomycota</taxon>
        <taxon>Pezizomycotina</taxon>
        <taxon>Dothideomycetes</taxon>
        <taxon>Dothideomycetes incertae sedis</taxon>
        <taxon>Coniosporium</taxon>
    </lineage>
</organism>
<protein>
    <submittedName>
        <fullName evidence="1">Uncharacterized protein</fullName>
    </submittedName>
</protein>
<dbReference type="Proteomes" id="UP001172680">
    <property type="component" value="Unassembled WGS sequence"/>
</dbReference>
<dbReference type="EMBL" id="JAPDRP010000011">
    <property type="protein sequence ID" value="KAJ9643554.1"/>
    <property type="molecule type" value="Genomic_DNA"/>
</dbReference>
<gene>
    <name evidence="1" type="ORF">H2199_004233</name>
</gene>
<proteinExistence type="predicted"/>
<name>A0ACC2Z878_9PEZI</name>
<keyword evidence="2" id="KW-1185">Reference proteome</keyword>
<evidence type="ECO:0000313" key="2">
    <source>
        <dbReference type="Proteomes" id="UP001172680"/>
    </source>
</evidence>
<accession>A0ACC2Z878</accession>
<reference evidence="1" key="1">
    <citation type="submission" date="2022-10" db="EMBL/GenBank/DDBJ databases">
        <title>Culturing micro-colonial fungi from biological soil crusts in the Mojave desert and describing Neophaeococcomyces mojavensis, and introducing the new genera and species Taxawa tesnikishii.</title>
        <authorList>
            <person name="Kurbessoian T."/>
            <person name="Stajich J.E."/>
        </authorList>
    </citation>
    <scope>NUCLEOTIDE SEQUENCE</scope>
    <source>
        <strain evidence="1">JES_115</strain>
    </source>
</reference>
<comment type="caution">
    <text evidence="1">The sequence shown here is derived from an EMBL/GenBank/DDBJ whole genome shotgun (WGS) entry which is preliminary data.</text>
</comment>
<evidence type="ECO:0000313" key="1">
    <source>
        <dbReference type="EMBL" id="KAJ9643554.1"/>
    </source>
</evidence>